<accession>A0A9W6MCM9</accession>
<keyword evidence="1" id="KW-0732">Signal</keyword>
<evidence type="ECO:0000313" key="2">
    <source>
        <dbReference type="EMBL" id="GLK08908.1"/>
    </source>
</evidence>
<name>A0A9W6MCM9_9ACTN</name>
<dbReference type="EMBL" id="BSEV01000003">
    <property type="protein sequence ID" value="GLK08908.1"/>
    <property type="molecule type" value="Genomic_DNA"/>
</dbReference>
<reference evidence="2" key="2">
    <citation type="submission" date="2023-01" db="EMBL/GenBank/DDBJ databases">
        <authorList>
            <person name="Sun Q."/>
            <person name="Evtushenko L."/>
        </authorList>
    </citation>
    <scope>NUCLEOTIDE SEQUENCE</scope>
    <source>
        <strain evidence="2">VKM Ac-2007</strain>
    </source>
</reference>
<dbReference type="AlphaFoldDB" id="A0A9W6MCM9"/>
<evidence type="ECO:0000313" key="3">
    <source>
        <dbReference type="Proteomes" id="UP001143474"/>
    </source>
</evidence>
<feature type="chain" id="PRO_5040759296" evidence="1">
    <location>
        <begin position="33"/>
        <end position="106"/>
    </location>
</feature>
<comment type="caution">
    <text evidence="2">The sequence shown here is derived from an EMBL/GenBank/DDBJ whole genome shotgun (WGS) entry which is preliminary data.</text>
</comment>
<reference evidence="2" key="1">
    <citation type="journal article" date="2014" name="Int. J. Syst. Evol. Microbiol.">
        <title>Complete genome sequence of Corynebacterium casei LMG S-19264T (=DSM 44701T), isolated from a smear-ripened cheese.</title>
        <authorList>
            <consortium name="US DOE Joint Genome Institute (JGI-PGF)"/>
            <person name="Walter F."/>
            <person name="Albersmeier A."/>
            <person name="Kalinowski J."/>
            <person name="Ruckert C."/>
        </authorList>
    </citation>
    <scope>NUCLEOTIDE SEQUENCE</scope>
    <source>
        <strain evidence="2">VKM Ac-2007</strain>
    </source>
</reference>
<organism evidence="2 3">
    <name type="scientific">Streptosporangium carneum</name>
    <dbReference type="NCBI Taxonomy" id="47481"/>
    <lineage>
        <taxon>Bacteria</taxon>
        <taxon>Bacillati</taxon>
        <taxon>Actinomycetota</taxon>
        <taxon>Actinomycetes</taxon>
        <taxon>Streptosporangiales</taxon>
        <taxon>Streptosporangiaceae</taxon>
        <taxon>Streptosporangium</taxon>
    </lineage>
</organism>
<protein>
    <submittedName>
        <fullName evidence="2">Uncharacterized protein</fullName>
    </submittedName>
</protein>
<evidence type="ECO:0000256" key="1">
    <source>
        <dbReference type="SAM" id="SignalP"/>
    </source>
</evidence>
<sequence length="106" mass="11373">MRSAFSVRRLGAGLGVAAGLLLTTLSPVAAHAAAPSSVSASEEVTPLGTWAREGIFHDYYLSNGTLVTAEYQCRSNGESGLNKGSWSNYHCDKLTETARALWVWRV</sequence>
<gene>
    <name evidence="2" type="ORF">GCM10017600_23130</name>
</gene>
<dbReference type="Proteomes" id="UP001143474">
    <property type="component" value="Unassembled WGS sequence"/>
</dbReference>
<keyword evidence="3" id="KW-1185">Reference proteome</keyword>
<proteinExistence type="predicted"/>
<dbReference type="RefSeq" id="WP_271217386.1">
    <property type="nucleotide sequence ID" value="NZ_BAAAVD010000003.1"/>
</dbReference>
<feature type="signal peptide" evidence="1">
    <location>
        <begin position="1"/>
        <end position="32"/>
    </location>
</feature>